<dbReference type="RefSeq" id="XP_066071876.1">
    <property type="nucleotide sequence ID" value="XM_066215779.1"/>
</dbReference>
<accession>A0AAJ8JYZ4</accession>
<protein>
    <submittedName>
        <fullName evidence="2">Uncharacterized protein</fullName>
    </submittedName>
</protein>
<sequence length="175" mass="19260">MMSDILNSSACIMISDLQYQAKVLNDIEEVEEEGEVLSTTQDNSPTHSEEEIKDETLIAAVSADPSHCTTATSSIENDLEKRAVSLSNTHSSSSSCVVVDDDFSDFAKSIRAQQTLLYRASLVPPRHETHDQNQRKSLRRRRMLQIGAVVLMTGVATGFGVGIWAINKDQKANAY</sequence>
<dbReference type="Proteomes" id="UP000094043">
    <property type="component" value="Chromosome 8"/>
</dbReference>
<feature type="transmembrane region" description="Helical" evidence="1">
    <location>
        <begin position="143"/>
        <end position="166"/>
    </location>
</feature>
<keyword evidence="1" id="KW-1133">Transmembrane helix</keyword>
<dbReference type="KEGG" id="cdep:91090640"/>
<reference evidence="2" key="3">
    <citation type="submission" date="2024-01" db="EMBL/GenBank/DDBJ databases">
        <authorList>
            <person name="Coelho M.A."/>
            <person name="David-Palma M."/>
            <person name="Shea T."/>
            <person name="Sun S."/>
            <person name="Cuomo C.A."/>
            <person name="Heitman J."/>
        </authorList>
    </citation>
    <scope>NUCLEOTIDE SEQUENCE</scope>
    <source>
        <strain evidence="2">CBS 7841</strain>
    </source>
</reference>
<evidence type="ECO:0000313" key="2">
    <source>
        <dbReference type="EMBL" id="WVN91176.1"/>
    </source>
</evidence>
<reference evidence="2" key="2">
    <citation type="journal article" date="2022" name="Elife">
        <title>Obligate sexual reproduction of a homothallic fungus closely related to the Cryptococcus pathogenic species complex.</title>
        <authorList>
            <person name="Passer A.R."/>
            <person name="Clancey S.A."/>
            <person name="Shea T."/>
            <person name="David-Palma M."/>
            <person name="Averette A.F."/>
            <person name="Boekhout T."/>
            <person name="Porcel B.M."/>
            <person name="Nowrousian M."/>
            <person name="Cuomo C.A."/>
            <person name="Sun S."/>
            <person name="Heitman J."/>
            <person name="Coelho M.A."/>
        </authorList>
    </citation>
    <scope>NUCLEOTIDE SEQUENCE</scope>
    <source>
        <strain evidence="2">CBS 7841</strain>
    </source>
</reference>
<reference evidence="2" key="1">
    <citation type="submission" date="2016-06" db="EMBL/GenBank/DDBJ databases">
        <authorList>
            <person name="Cuomo C."/>
            <person name="Litvintseva A."/>
            <person name="Heitman J."/>
            <person name="Chen Y."/>
            <person name="Sun S."/>
            <person name="Springer D."/>
            <person name="Dromer F."/>
            <person name="Young S."/>
            <person name="Zeng Q."/>
            <person name="Chapman S."/>
            <person name="Gujja S."/>
            <person name="Saif S."/>
            <person name="Birren B."/>
        </authorList>
    </citation>
    <scope>NUCLEOTIDE SEQUENCE</scope>
    <source>
        <strain evidence="2">CBS 7841</strain>
    </source>
</reference>
<dbReference type="GeneID" id="91090640"/>
<evidence type="ECO:0000313" key="3">
    <source>
        <dbReference type="Proteomes" id="UP000094043"/>
    </source>
</evidence>
<dbReference type="EMBL" id="CP143791">
    <property type="protein sequence ID" value="WVN91176.1"/>
    <property type="molecule type" value="Genomic_DNA"/>
</dbReference>
<proteinExistence type="predicted"/>
<organism evidence="2 3">
    <name type="scientific">Cryptococcus depauperatus CBS 7841</name>
    <dbReference type="NCBI Taxonomy" id="1295531"/>
    <lineage>
        <taxon>Eukaryota</taxon>
        <taxon>Fungi</taxon>
        <taxon>Dikarya</taxon>
        <taxon>Basidiomycota</taxon>
        <taxon>Agaricomycotina</taxon>
        <taxon>Tremellomycetes</taxon>
        <taxon>Tremellales</taxon>
        <taxon>Cryptococcaceae</taxon>
        <taxon>Cryptococcus</taxon>
    </lineage>
</organism>
<keyword evidence="1" id="KW-0812">Transmembrane</keyword>
<gene>
    <name evidence="2" type="ORF">L203_106432</name>
</gene>
<name>A0AAJ8JYZ4_9TREE</name>
<keyword evidence="1" id="KW-0472">Membrane</keyword>
<dbReference type="AlphaFoldDB" id="A0AAJ8JYZ4"/>
<keyword evidence="3" id="KW-1185">Reference proteome</keyword>
<evidence type="ECO:0000256" key="1">
    <source>
        <dbReference type="SAM" id="Phobius"/>
    </source>
</evidence>